<dbReference type="PROSITE" id="PS00061">
    <property type="entry name" value="ADH_SHORT"/>
    <property type="match status" value="1"/>
</dbReference>
<gene>
    <name evidence="5" type="ORF">BCR42DRAFT_400647</name>
</gene>
<evidence type="ECO:0000313" key="5">
    <source>
        <dbReference type="EMBL" id="ORZ25675.1"/>
    </source>
</evidence>
<dbReference type="InterPro" id="IPR002347">
    <property type="entry name" value="SDR_fam"/>
</dbReference>
<sequence length="280" mass="30089">MIAPVVLVTGCTEGGIGYELCKTFSKQGCRVFATARRIESMKGLEDSNCTKLVLDVTNLDSINECFQKVIDEAGHIDILVNNAGAPAVGALLDVDYKVAHTCIETNVFGVLSVCRVVGRHMAERGSGKIVNVGSIVGYAGTPWAGIYSISKAAVHSMSDVLRLELKPFNVHVTVVAPGSITSNFGNASTKTVNIPENSLYKSVTNFIFARANMSQGDSATPTHVFAEKVVKGILVPKPKSYITVGTNSITFLILYYLPYWIKDAVLGKRLGVNQVKTLTK</sequence>
<organism evidence="5 6">
    <name type="scientific">Absidia repens</name>
    <dbReference type="NCBI Taxonomy" id="90262"/>
    <lineage>
        <taxon>Eukaryota</taxon>
        <taxon>Fungi</taxon>
        <taxon>Fungi incertae sedis</taxon>
        <taxon>Mucoromycota</taxon>
        <taxon>Mucoromycotina</taxon>
        <taxon>Mucoromycetes</taxon>
        <taxon>Mucorales</taxon>
        <taxon>Cunninghamellaceae</taxon>
        <taxon>Absidia</taxon>
    </lineage>
</organism>
<accession>A0A1X2J1M9</accession>
<dbReference type="SUPFAM" id="SSF51735">
    <property type="entry name" value="NAD(P)-binding Rossmann-fold domains"/>
    <property type="match status" value="1"/>
</dbReference>
<comment type="similarity">
    <text evidence="1 4">Belongs to the short-chain dehydrogenases/reductases (SDR) family.</text>
</comment>
<dbReference type="PANTHER" id="PTHR44169:SF6">
    <property type="entry name" value="NADPH-DEPENDENT 1-ACYLDIHYDROXYACETONE PHOSPHATE REDUCTASE"/>
    <property type="match status" value="1"/>
</dbReference>
<name>A0A1X2J1M9_9FUNG</name>
<dbReference type="FunFam" id="3.40.50.720:FF:000261">
    <property type="entry name" value="NADPH-dependent 1-acyldihydroxyacetone phosphate reductase"/>
    <property type="match status" value="1"/>
</dbReference>
<evidence type="ECO:0000256" key="2">
    <source>
        <dbReference type="ARBA" id="ARBA00022857"/>
    </source>
</evidence>
<dbReference type="Proteomes" id="UP000193560">
    <property type="component" value="Unassembled WGS sequence"/>
</dbReference>
<dbReference type="GO" id="GO:0005783">
    <property type="term" value="C:endoplasmic reticulum"/>
    <property type="evidence" value="ECO:0007669"/>
    <property type="project" value="TreeGrafter"/>
</dbReference>
<dbReference type="InterPro" id="IPR036291">
    <property type="entry name" value="NAD(P)-bd_dom_sf"/>
</dbReference>
<dbReference type="Gene3D" id="3.40.50.720">
    <property type="entry name" value="NAD(P)-binding Rossmann-like Domain"/>
    <property type="match status" value="1"/>
</dbReference>
<reference evidence="5 6" key="1">
    <citation type="submission" date="2016-07" db="EMBL/GenBank/DDBJ databases">
        <title>Pervasive Adenine N6-methylation of Active Genes in Fungi.</title>
        <authorList>
            <consortium name="DOE Joint Genome Institute"/>
            <person name="Mondo S.J."/>
            <person name="Dannebaum R.O."/>
            <person name="Kuo R.C."/>
            <person name="Labutti K."/>
            <person name="Haridas S."/>
            <person name="Kuo A."/>
            <person name="Salamov A."/>
            <person name="Ahrendt S.R."/>
            <person name="Lipzen A."/>
            <person name="Sullivan W."/>
            <person name="Andreopoulos W.B."/>
            <person name="Clum A."/>
            <person name="Lindquist E."/>
            <person name="Daum C."/>
            <person name="Ramamoorthy G.K."/>
            <person name="Gryganskyi A."/>
            <person name="Culley D."/>
            <person name="Magnuson J.K."/>
            <person name="James T.Y."/>
            <person name="O'Malley M.A."/>
            <person name="Stajich J.E."/>
            <person name="Spatafora J.W."/>
            <person name="Visel A."/>
            <person name="Grigoriev I.V."/>
        </authorList>
    </citation>
    <scope>NUCLEOTIDE SEQUENCE [LARGE SCALE GENOMIC DNA]</scope>
    <source>
        <strain evidence="5 6">NRRL 1336</strain>
    </source>
</reference>
<evidence type="ECO:0000256" key="1">
    <source>
        <dbReference type="ARBA" id="ARBA00006484"/>
    </source>
</evidence>
<keyword evidence="6" id="KW-1185">Reference proteome</keyword>
<dbReference type="PANTHER" id="PTHR44169">
    <property type="entry name" value="NADPH-DEPENDENT 1-ACYLDIHYDROXYACETONE PHOSPHATE REDUCTASE"/>
    <property type="match status" value="1"/>
</dbReference>
<comment type="caution">
    <text evidence="5">The sequence shown here is derived from an EMBL/GenBank/DDBJ whole genome shotgun (WGS) entry which is preliminary data.</text>
</comment>
<evidence type="ECO:0008006" key="7">
    <source>
        <dbReference type="Google" id="ProtNLM"/>
    </source>
</evidence>
<dbReference type="Pfam" id="PF00106">
    <property type="entry name" value="adh_short"/>
    <property type="match status" value="1"/>
</dbReference>
<dbReference type="PRINTS" id="PR00080">
    <property type="entry name" value="SDRFAMILY"/>
</dbReference>
<dbReference type="InterPro" id="IPR020904">
    <property type="entry name" value="Sc_DH/Rdtase_CS"/>
</dbReference>
<dbReference type="EMBL" id="MCGE01000001">
    <property type="protein sequence ID" value="ORZ25675.1"/>
    <property type="molecule type" value="Genomic_DNA"/>
</dbReference>
<keyword evidence="2" id="KW-0521">NADP</keyword>
<dbReference type="PRINTS" id="PR00081">
    <property type="entry name" value="GDHRDH"/>
</dbReference>
<dbReference type="AlphaFoldDB" id="A0A1X2J1M9"/>
<dbReference type="CDD" id="cd05374">
    <property type="entry name" value="17beta-HSD-like_SDR_c"/>
    <property type="match status" value="1"/>
</dbReference>
<evidence type="ECO:0000256" key="4">
    <source>
        <dbReference type="RuleBase" id="RU000363"/>
    </source>
</evidence>
<evidence type="ECO:0000256" key="3">
    <source>
        <dbReference type="ARBA" id="ARBA00023002"/>
    </source>
</evidence>
<dbReference type="GO" id="GO:0016491">
    <property type="term" value="F:oxidoreductase activity"/>
    <property type="evidence" value="ECO:0007669"/>
    <property type="project" value="UniProtKB-KW"/>
</dbReference>
<protein>
    <recommendedName>
        <fullName evidence="7">Oxidoreductase</fullName>
    </recommendedName>
</protein>
<evidence type="ECO:0000313" key="6">
    <source>
        <dbReference type="Proteomes" id="UP000193560"/>
    </source>
</evidence>
<proteinExistence type="inferred from homology"/>
<keyword evidence="3" id="KW-0560">Oxidoreductase</keyword>
<dbReference type="STRING" id="90262.A0A1X2J1M9"/>
<dbReference type="OrthoDB" id="2102561at2759"/>